<dbReference type="KEGG" id="bgv:CAL12_22115"/>
<reference evidence="1 2" key="1">
    <citation type="submission" date="2017-05" db="EMBL/GenBank/DDBJ databases">
        <title>Complete and WGS of Bordetella genogroups.</title>
        <authorList>
            <person name="Spilker T."/>
            <person name="LiPuma J."/>
        </authorList>
    </citation>
    <scope>NUCLEOTIDE SEQUENCE [LARGE SCALE GENOMIC DNA]</scope>
    <source>
        <strain evidence="1 2">AU19157</strain>
    </source>
</reference>
<protein>
    <submittedName>
        <fullName evidence="1">Uncharacterized protein</fullName>
    </submittedName>
</protein>
<name>A0A1W6YQB2_9BORD</name>
<evidence type="ECO:0000313" key="1">
    <source>
        <dbReference type="EMBL" id="ARP83247.1"/>
    </source>
</evidence>
<accession>A0A1W6YQB2</accession>
<gene>
    <name evidence="1" type="ORF">CAL12_22115</name>
</gene>
<sequence>MAAPYRGHGRGVDVMRVVRGILKNDRPLGDSLGIRNVDRQLLYSVAHDLYGKARYDLAQYLFAQLVLYDNKDPRYMKGLAAATQVLGQYEYAVHMYSVAALMDVNDPSVVMHAGDCFRAMGKHARAFDSFDLARSMCSRPEHKLIKLRCDQALAGIRQAA</sequence>
<dbReference type="AlphaFoldDB" id="A0A1W6YQB2"/>
<dbReference type="PRINTS" id="PR01595">
    <property type="entry name" value="SYCDCHAPRONE"/>
</dbReference>
<dbReference type="OrthoDB" id="8908818at2"/>
<dbReference type="Proteomes" id="UP000194151">
    <property type="component" value="Chromosome"/>
</dbReference>
<dbReference type="SUPFAM" id="SSF48452">
    <property type="entry name" value="TPR-like"/>
    <property type="match status" value="1"/>
</dbReference>
<dbReference type="InterPro" id="IPR005415">
    <property type="entry name" value="T3SS_Ca_resp_chp_LcrH/SycD"/>
</dbReference>
<evidence type="ECO:0000313" key="2">
    <source>
        <dbReference type="Proteomes" id="UP000194151"/>
    </source>
</evidence>
<dbReference type="RefSeq" id="WP_086066585.1">
    <property type="nucleotide sequence ID" value="NZ_CP021108.1"/>
</dbReference>
<dbReference type="STRING" id="1416806.CAL12_22115"/>
<dbReference type="Gene3D" id="1.25.40.10">
    <property type="entry name" value="Tetratricopeptide repeat domain"/>
    <property type="match status" value="1"/>
</dbReference>
<proteinExistence type="predicted"/>
<dbReference type="EMBL" id="CP021108">
    <property type="protein sequence ID" value="ARP83247.1"/>
    <property type="molecule type" value="Genomic_DNA"/>
</dbReference>
<dbReference type="InterPro" id="IPR011990">
    <property type="entry name" value="TPR-like_helical_dom_sf"/>
</dbReference>
<organism evidence="1 2">
    <name type="scientific">Bordetella genomosp. 8</name>
    <dbReference type="NCBI Taxonomy" id="1416806"/>
    <lineage>
        <taxon>Bacteria</taxon>
        <taxon>Pseudomonadati</taxon>
        <taxon>Pseudomonadota</taxon>
        <taxon>Betaproteobacteria</taxon>
        <taxon>Burkholderiales</taxon>
        <taxon>Alcaligenaceae</taxon>
        <taxon>Bordetella</taxon>
    </lineage>
</organism>
<keyword evidence="2" id="KW-1185">Reference proteome</keyword>